<dbReference type="Proteomes" id="UP000651057">
    <property type="component" value="Unassembled WGS sequence"/>
</dbReference>
<proteinExistence type="predicted"/>
<accession>A0A937A4Q8</accession>
<dbReference type="EMBL" id="JAERQJ010000004">
    <property type="protein sequence ID" value="MBL0684304.1"/>
    <property type="molecule type" value="Genomic_DNA"/>
</dbReference>
<organism evidence="1 2">
    <name type="scientific">Aquimarina mytili</name>
    <dbReference type="NCBI Taxonomy" id="874423"/>
    <lineage>
        <taxon>Bacteria</taxon>
        <taxon>Pseudomonadati</taxon>
        <taxon>Bacteroidota</taxon>
        <taxon>Flavobacteriia</taxon>
        <taxon>Flavobacteriales</taxon>
        <taxon>Flavobacteriaceae</taxon>
        <taxon>Aquimarina</taxon>
    </lineage>
</organism>
<evidence type="ECO:0000313" key="2">
    <source>
        <dbReference type="Proteomes" id="UP000651057"/>
    </source>
</evidence>
<evidence type="ECO:0000313" key="1">
    <source>
        <dbReference type="EMBL" id="MBL0684304.1"/>
    </source>
</evidence>
<gene>
    <name evidence="1" type="ORF">JJQ60_12315</name>
</gene>
<name>A0A937A4Q8_9FLAO</name>
<sequence length="67" mass="7698">MKELRYKACNKTTIADAYKVSLYTLQKWLLPFEKRLGDYIGGLYTPKQVAVIVEHLGQPENLQLISV</sequence>
<dbReference type="AlphaFoldDB" id="A0A937A4Q8"/>
<reference evidence="1" key="1">
    <citation type="submission" date="2021-01" db="EMBL/GenBank/DDBJ databases">
        <authorList>
            <person name="Zhong Y.L."/>
        </authorList>
    </citation>
    <scope>NUCLEOTIDE SEQUENCE</scope>
    <source>
        <strain evidence="1">KCTC 23302</strain>
    </source>
</reference>
<evidence type="ECO:0008006" key="3">
    <source>
        <dbReference type="Google" id="ProtNLM"/>
    </source>
</evidence>
<keyword evidence="2" id="KW-1185">Reference proteome</keyword>
<protein>
    <recommendedName>
        <fullName evidence="3">DUF4248 domain-containing protein</fullName>
    </recommendedName>
</protein>
<dbReference type="RefSeq" id="WP_201920227.1">
    <property type="nucleotide sequence ID" value="NZ_BAABAX010000003.1"/>
</dbReference>
<comment type="caution">
    <text evidence="1">The sequence shown here is derived from an EMBL/GenBank/DDBJ whole genome shotgun (WGS) entry which is preliminary data.</text>
</comment>